<evidence type="ECO:0000313" key="5">
    <source>
        <dbReference type="Proteomes" id="UP001057498"/>
    </source>
</evidence>
<dbReference type="SUPFAM" id="SSF56235">
    <property type="entry name" value="N-terminal nucleophile aminohydrolases (Ntn hydrolases)"/>
    <property type="match status" value="1"/>
</dbReference>
<dbReference type="Gene3D" id="1.10.439.10">
    <property type="entry name" value="Penicillin Amidohydrolase, domain 1"/>
    <property type="match status" value="1"/>
</dbReference>
<dbReference type="PANTHER" id="PTHR34218:SF4">
    <property type="entry name" value="ACYL-HOMOSERINE LACTONE ACYLASE QUIP"/>
    <property type="match status" value="1"/>
</dbReference>
<name>A0ABM7YMX2_9BURK</name>
<dbReference type="InterPro" id="IPR014395">
    <property type="entry name" value="Pen/GL7ACA/AHL_acylase"/>
</dbReference>
<dbReference type="CDD" id="cd03747">
    <property type="entry name" value="Ntn_PGA_like"/>
    <property type="match status" value="1"/>
</dbReference>
<evidence type="ECO:0000313" key="4">
    <source>
        <dbReference type="EMBL" id="BDI05823.1"/>
    </source>
</evidence>
<dbReference type="Gene3D" id="2.30.120.10">
    <property type="match status" value="1"/>
</dbReference>
<dbReference type="InterPro" id="IPR023343">
    <property type="entry name" value="Penicillin_amidase_dom1"/>
</dbReference>
<dbReference type="InterPro" id="IPR002692">
    <property type="entry name" value="S45"/>
</dbReference>
<sequence>MIALGTAGGAWLYRERALPVDSGRLAVRGLPASVGGAPGEVTIERDAHGIPTIRAASAAAAWFGLGFAHAQDRLWQMETHRRIGAGRLAEAFGPAALDTDKFLRALGVRRAAAAQWERLQAQGGEGREALLAYTAGVNAYLGDHLRARPPEFLLLGLHPQPWEPVDSLAWSIMMAWDLGGNWTGELLRLRLASRLDLARIRELLPPYPGEAPLPTADYPALAREWRVADGAHGLDRTIDRLAAAAPESGIEGVGSNNWVVAGSHSRSGKPLLANDPHLKLSSPALWYFARIEAPDLHVAGATLPGLPAVVLGQNRDIAWGYTNTNPDVQDLYLERLDPRDPQRYQTPGGGWARFETREETIAVRGQAPVTLRLRSSRHGPVISDAATAATAGLTGGEAGDGSGERYAIALRWTALEPDPGAITANLRFNRARSVAEFIAAAASHTAPMQNMVVADAQGGQGHIGFVAPGRVPLRKPEHDLRGLVPAPGWEARYDWDGWLDAESTPRERDPARGWIATANQRVVPADYPHFLTSEWTAPWRQQRIEQLLAAQPQHDLDSLAAIQRDERSLAVQPLLATFRAARSQHPGAAALAPALAAFDGQMTADAAAPAVFHAWLRAFTALVLADELGPLWNTAFSERRTFREAIEGIVSRQDGWWCDDKATPAAETCANRADTALDQALAELSQRLGPAPAKWRWSDLHVARSEHRPFSKVAALARFFEVQVPTGGDTHSVNATRVTLHPGPVGSHTYASEHGPSLRALYDLADPSRSRVIHSTGQSGLFFSPHYRDFAADWAAVRYVSLWPQPAGTVRKLVLTAQDGAGQ</sequence>
<organism evidence="4 5">
    <name type="scientific">Sphaerotilus microaerophilus</name>
    <dbReference type="NCBI Taxonomy" id="2914710"/>
    <lineage>
        <taxon>Bacteria</taxon>
        <taxon>Pseudomonadati</taxon>
        <taxon>Pseudomonadota</taxon>
        <taxon>Betaproteobacteria</taxon>
        <taxon>Burkholderiales</taxon>
        <taxon>Sphaerotilaceae</taxon>
        <taxon>Sphaerotilus</taxon>
    </lineage>
</organism>
<dbReference type="Pfam" id="PF01804">
    <property type="entry name" value="Penicil_amidase"/>
    <property type="match status" value="1"/>
</dbReference>
<reference evidence="4" key="1">
    <citation type="submission" date="2022-04" db="EMBL/GenBank/DDBJ databases">
        <title>Whole genome sequence of Sphaerotilus sp. FB-5.</title>
        <authorList>
            <person name="Takeda M."/>
            <person name="Narihara S."/>
            <person name="Akimoto M."/>
            <person name="Akimoto R."/>
            <person name="Nishiyashiki S."/>
            <person name="Murakami T."/>
        </authorList>
    </citation>
    <scope>NUCLEOTIDE SEQUENCE</scope>
    <source>
        <strain evidence="4">FB-5</strain>
    </source>
</reference>
<keyword evidence="3" id="KW-0865">Zymogen</keyword>
<dbReference type="Proteomes" id="UP001057498">
    <property type="component" value="Chromosome"/>
</dbReference>
<dbReference type="Gene3D" id="1.10.1400.10">
    <property type="match status" value="1"/>
</dbReference>
<dbReference type="PANTHER" id="PTHR34218">
    <property type="entry name" value="PEPTIDASE S45 PENICILLIN AMIDASE"/>
    <property type="match status" value="1"/>
</dbReference>
<dbReference type="InterPro" id="IPR043146">
    <property type="entry name" value="Penicillin_amidase_N_B-knob"/>
</dbReference>
<dbReference type="EMBL" id="AP025730">
    <property type="protein sequence ID" value="BDI05823.1"/>
    <property type="molecule type" value="Genomic_DNA"/>
</dbReference>
<evidence type="ECO:0000256" key="2">
    <source>
        <dbReference type="ARBA" id="ARBA00022801"/>
    </source>
</evidence>
<proteinExistence type="inferred from homology"/>
<evidence type="ECO:0000256" key="3">
    <source>
        <dbReference type="ARBA" id="ARBA00023145"/>
    </source>
</evidence>
<keyword evidence="2" id="KW-0378">Hydrolase</keyword>
<dbReference type="InterPro" id="IPR029055">
    <property type="entry name" value="Ntn_hydrolases_N"/>
</dbReference>
<accession>A0ABM7YMX2</accession>
<comment type="similarity">
    <text evidence="1">Belongs to the peptidase S45 family.</text>
</comment>
<protein>
    <submittedName>
        <fullName evidence="4">Penicillin amidase</fullName>
    </submittedName>
</protein>
<keyword evidence="5" id="KW-1185">Reference proteome</keyword>
<dbReference type="InterPro" id="IPR043147">
    <property type="entry name" value="Penicillin_amidase_A-knob"/>
</dbReference>
<dbReference type="PIRSF" id="PIRSF001227">
    <property type="entry name" value="Pen_acylase"/>
    <property type="match status" value="1"/>
</dbReference>
<dbReference type="Gene3D" id="3.60.20.10">
    <property type="entry name" value="Glutamine Phosphoribosylpyrophosphate, subunit 1, domain 1"/>
    <property type="match status" value="1"/>
</dbReference>
<evidence type="ECO:0000256" key="1">
    <source>
        <dbReference type="ARBA" id="ARBA00006586"/>
    </source>
</evidence>
<gene>
    <name evidence="4" type="ORF">CATMQ487_27930</name>
</gene>